<dbReference type="PANTHER" id="PTHR43877">
    <property type="entry name" value="AMINOALKYLPHOSPHONATE N-ACETYLTRANSFERASE-RELATED-RELATED"/>
    <property type="match status" value="1"/>
</dbReference>
<sequence>MGAAPLMPIRYALPPDAEVMAEVTCAAFAEFEEFDVTREQSTANWRRNLLGEAAERPRPHHTRVAELPDRTVIGLVMGGPADPELGHDAEIYALAVRPGHQSQGHGRALLRAAAADLSADGFGSLAIRVLAVNERARRLYTSLGGVLAGEVPPDEVCYCWPEIAALL</sequence>
<name>A0ABP5JV27_9ACTN</name>
<accession>A0ABP5JV27</accession>
<dbReference type="SUPFAM" id="SSF55729">
    <property type="entry name" value="Acyl-CoA N-acyltransferases (Nat)"/>
    <property type="match status" value="1"/>
</dbReference>
<keyword evidence="1" id="KW-0808">Transferase</keyword>
<feature type="domain" description="N-acetyltransferase" evidence="3">
    <location>
        <begin position="7"/>
        <end position="167"/>
    </location>
</feature>
<gene>
    <name evidence="4" type="ORF">GCM10009727_05140</name>
</gene>
<dbReference type="Gene3D" id="3.40.630.30">
    <property type="match status" value="1"/>
</dbReference>
<evidence type="ECO:0000259" key="3">
    <source>
        <dbReference type="PROSITE" id="PS51186"/>
    </source>
</evidence>
<protein>
    <recommendedName>
        <fullName evidence="3">N-acetyltransferase domain-containing protein</fullName>
    </recommendedName>
</protein>
<keyword evidence="5" id="KW-1185">Reference proteome</keyword>
<dbReference type="PROSITE" id="PS51186">
    <property type="entry name" value="GNAT"/>
    <property type="match status" value="1"/>
</dbReference>
<evidence type="ECO:0000313" key="4">
    <source>
        <dbReference type="EMBL" id="GAA2120422.1"/>
    </source>
</evidence>
<dbReference type="CDD" id="cd04301">
    <property type="entry name" value="NAT_SF"/>
    <property type="match status" value="1"/>
</dbReference>
<organism evidence="4 5">
    <name type="scientific">Actinomadura napierensis</name>
    <dbReference type="NCBI Taxonomy" id="267854"/>
    <lineage>
        <taxon>Bacteria</taxon>
        <taxon>Bacillati</taxon>
        <taxon>Actinomycetota</taxon>
        <taxon>Actinomycetes</taxon>
        <taxon>Streptosporangiales</taxon>
        <taxon>Thermomonosporaceae</taxon>
        <taxon>Actinomadura</taxon>
    </lineage>
</organism>
<comment type="caution">
    <text evidence="4">The sequence shown here is derived from an EMBL/GenBank/DDBJ whole genome shotgun (WGS) entry which is preliminary data.</text>
</comment>
<dbReference type="Pfam" id="PF00583">
    <property type="entry name" value="Acetyltransf_1"/>
    <property type="match status" value="1"/>
</dbReference>
<keyword evidence="2" id="KW-0012">Acyltransferase</keyword>
<evidence type="ECO:0000313" key="5">
    <source>
        <dbReference type="Proteomes" id="UP001501020"/>
    </source>
</evidence>
<dbReference type="InterPro" id="IPR016181">
    <property type="entry name" value="Acyl_CoA_acyltransferase"/>
</dbReference>
<evidence type="ECO:0000256" key="1">
    <source>
        <dbReference type="ARBA" id="ARBA00022679"/>
    </source>
</evidence>
<dbReference type="InterPro" id="IPR000182">
    <property type="entry name" value="GNAT_dom"/>
</dbReference>
<evidence type="ECO:0000256" key="2">
    <source>
        <dbReference type="ARBA" id="ARBA00023315"/>
    </source>
</evidence>
<reference evidence="5" key="1">
    <citation type="journal article" date="2019" name="Int. J. Syst. Evol. Microbiol.">
        <title>The Global Catalogue of Microorganisms (GCM) 10K type strain sequencing project: providing services to taxonomists for standard genome sequencing and annotation.</title>
        <authorList>
            <consortium name="The Broad Institute Genomics Platform"/>
            <consortium name="The Broad Institute Genome Sequencing Center for Infectious Disease"/>
            <person name="Wu L."/>
            <person name="Ma J."/>
        </authorList>
    </citation>
    <scope>NUCLEOTIDE SEQUENCE [LARGE SCALE GENOMIC DNA]</scope>
    <source>
        <strain evidence="5">JCM 13850</strain>
    </source>
</reference>
<dbReference type="InterPro" id="IPR050832">
    <property type="entry name" value="Bact_Acetyltransf"/>
</dbReference>
<dbReference type="EMBL" id="BAAAMR010000002">
    <property type="protein sequence ID" value="GAA2120422.1"/>
    <property type="molecule type" value="Genomic_DNA"/>
</dbReference>
<proteinExistence type="predicted"/>
<dbReference type="Proteomes" id="UP001501020">
    <property type="component" value="Unassembled WGS sequence"/>
</dbReference>